<dbReference type="GO" id="GO:0016651">
    <property type="term" value="F:oxidoreductase activity, acting on NAD(P)H"/>
    <property type="evidence" value="ECO:0007669"/>
    <property type="project" value="InterPro"/>
</dbReference>
<feature type="domain" description="Enoyl reductase (ER)" evidence="3">
    <location>
        <begin position="10"/>
        <end position="336"/>
    </location>
</feature>
<dbReference type="CDD" id="cd08249">
    <property type="entry name" value="enoyl_reductase_like"/>
    <property type="match status" value="1"/>
</dbReference>
<comment type="caution">
    <text evidence="4">The sequence shown here is derived from an EMBL/GenBank/DDBJ whole genome shotgun (WGS) entry which is preliminary data.</text>
</comment>
<dbReference type="Gene3D" id="3.90.180.10">
    <property type="entry name" value="Medium-chain alcohol dehydrogenases, catalytic domain"/>
    <property type="match status" value="1"/>
</dbReference>
<comment type="similarity">
    <text evidence="1">Belongs to the zinc-containing alcohol dehydrogenase family.</text>
</comment>
<dbReference type="InterPro" id="IPR020843">
    <property type="entry name" value="ER"/>
</dbReference>
<evidence type="ECO:0000256" key="1">
    <source>
        <dbReference type="ARBA" id="ARBA00008072"/>
    </source>
</evidence>
<dbReference type="InterPro" id="IPR011032">
    <property type="entry name" value="GroES-like_sf"/>
</dbReference>
<dbReference type="Gene3D" id="3.40.50.720">
    <property type="entry name" value="NAD(P)-binding Rossmann-like Domain"/>
    <property type="match status" value="1"/>
</dbReference>
<dbReference type="Proteomes" id="UP001316803">
    <property type="component" value="Unassembled WGS sequence"/>
</dbReference>
<dbReference type="InterPro" id="IPR036291">
    <property type="entry name" value="NAD(P)-bd_dom_sf"/>
</dbReference>
<evidence type="ECO:0000313" key="5">
    <source>
        <dbReference type="Proteomes" id="UP001316803"/>
    </source>
</evidence>
<keyword evidence="2" id="KW-0560">Oxidoreductase</keyword>
<evidence type="ECO:0000313" key="4">
    <source>
        <dbReference type="EMBL" id="KAK5949944.1"/>
    </source>
</evidence>
<protein>
    <recommendedName>
        <fullName evidence="3">Enoyl reductase (ER) domain-containing protein</fullName>
    </recommendedName>
</protein>
<accession>A0AAN8E9R5</accession>
<gene>
    <name evidence="4" type="ORF">OHC33_008905</name>
</gene>
<dbReference type="InterPro" id="IPR047122">
    <property type="entry name" value="Trans-enoyl_RdTase-like"/>
</dbReference>
<reference evidence="4 5" key="1">
    <citation type="submission" date="2022-12" db="EMBL/GenBank/DDBJ databases">
        <title>Genomic features and morphological characterization of a novel Knufia sp. strain isolated from spacecraft assembly facility.</title>
        <authorList>
            <person name="Teixeira M."/>
            <person name="Chander A.M."/>
            <person name="Stajich J.E."/>
            <person name="Venkateswaran K."/>
        </authorList>
    </citation>
    <scope>NUCLEOTIDE SEQUENCE [LARGE SCALE GENOMIC DNA]</scope>
    <source>
        <strain evidence="4 5">FJI-L2-BK-P2</strain>
    </source>
</reference>
<dbReference type="SMART" id="SM00829">
    <property type="entry name" value="PKS_ER"/>
    <property type="match status" value="1"/>
</dbReference>
<proteinExistence type="inferred from homology"/>
<name>A0AAN8E9R5_9EURO</name>
<dbReference type="PANTHER" id="PTHR45348:SF2">
    <property type="entry name" value="ZINC-TYPE ALCOHOL DEHYDROGENASE-LIKE PROTEIN C2E1P3.01"/>
    <property type="match status" value="1"/>
</dbReference>
<keyword evidence="5" id="KW-1185">Reference proteome</keyword>
<dbReference type="AlphaFoldDB" id="A0AAN8E9R5"/>
<organism evidence="4 5">
    <name type="scientific">Knufia fluminis</name>
    <dbReference type="NCBI Taxonomy" id="191047"/>
    <lineage>
        <taxon>Eukaryota</taxon>
        <taxon>Fungi</taxon>
        <taxon>Dikarya</taxon>
        <taxon>Ascomycota</taxon>
        <taxon>Pezizomycotina</taxon>
        <taxon>Eurotiomycetes</taxon>
        <taxon>Chaetothyriomycetidae</taxon>
        <taxon>Chaetothyriales</taxon>
        <taxon>Trichomeriaceae</taxon>
        <taxon>Knufia</taxon>
    </lineage>
</organism>
<evidence type="ECO:0000259" key="3">
    <source>
        <dbReference type="SMART" id="SM00829"/>
    </source>
</evidence>
<dbReference type="PANTHER" id="PTHR45348">
    <property type="entry name" value="HYPOTHETICAL OXIDOREDUCTASE (EUROFUNG)"/>
    <property type="match status" value="1"/>
</dbReference>
<dbReference type="InterPro" id="IPR013154">
    <property type="entry name" value="ADH-like_N"/>
</dbReference>
<dbReference type="Pfam" id="PF08240">
    <property type="entry name" value="ADH_N"/>
    <property type="match status" value="1"/>
</dbReference>
<evidence type="ECO:0000256" key="2">
    <source>
        <dbReference type="ARBA" id="ARBA00023002"/>
    </source>
</evidence>
<sequence>MSHQAAWIKEQHAQLVVDEASTPTPGPGELLIKVKTIAFSPLEAKIQRLALIPISYPNILGMSFGGTVESVGSDVSNFKPGDKIVTVRDGAKGGDPKFGAYQQYALASATSTAKLPDDVPLENASTSVLNMAAVASALSIFMGLDRPSATSKAQSNGKKILIYGGSSSAGGLATSYATAAGYEVITTSSPKHKSFVQSLGPSTIIDHSQSHADIVSAVKSHGPYEAIFDAIGLQPVTEILSEYLQSLGGGSWYSLGVAMKPLPENIKQIFAPYSLSLDKPENSEFRTWFYSELVPKGLQSGIIVPTRAQWVEGGLGQAQKALDMMMEGQVSGTKLLMGLSA</sequence>
<dbReference type="SUPFAM" id="SSF50129">
    <property type="entry name" value="GroES-like"/>
    <property type="match status" value="1"/>
</dbReference>
<dbReference type="SUPFAM" id="SSF51735">
    <property type="entry name" value="NAD(P)-binding Rossmann-fold domains"/>
    <property type="match status" value="1"/>
</dbReference>
<dbReference type="EMBL" id="JAKLMC020000030">
    <property type="protein sequence ID" value="KAK5949944.1"/>
    <property type="molecule type" value="Genomic_DNA"/>
</dbReference>